<name>A0A2U1E788_9FIRM</name>
<dbReference type="PANTHER" id="PTHR34386">
    <property type="entry name" value="GLUTAREDOXIN"/>
    <property type="match status" value="1"/>
</dbReference>
<dbReference type="InterPro" id="IPR002109">
    <property type="entry name" value="Glutaredoxin"/>
</dbReference>
<dbReference type="CDD" id="cd02976">
    <property type="entry name" value="NrdH"/>
    <property type="match status" value="1"/>
</dbReference>
<dbReference type="Proteomes" id="UP000245793">
    <property type="component" value="Unassembled WGS sequence"/>
</dbReference>
<accession>A0A2U1E788</accession>
<dbReference type="Gene3D" id="3.40.30.10">
    <property type="entry name" value="Glutaredoxin"/>
    <property type="match status" value="1"/>
</dbReference>
<dbReference type="EMBL" id="QEKV01000001">
    <property type="protein sequence ID" value="PVY95579.1"/>
    <property type="molecule type" value="Genomic_DNA"/>
</dbReference>
<keyword evidence="3" id="KW-1185">Reference proteome</keyword>
<evidence type="ECO:0000259" key="1">
    <source>
        <dbReference type="Pfam" id="PF00462"/>
    </source>
</evidence>
<dbReference type="Pfam" id="PF00462">
    <property type="entry name" value="Glutaredoxin"/>
    <property type="match status" value="1"/>
</dbReference>
<feature type="domain" description="Glutaredoxin" evidence="1">
    <location>
        <begin position="4"/>
        <end position="61"/>
    </location>
</feature>
<proteinExistence type="predicted"/>
<evidence type="ECO:0000313" key="3">
    <source>
        <dbReference type="Proteomes" id="UP000245793"/>
    </source>
</evidence>
<comment type="caution">
    <text evidence="2">The sequence shown here is derived from an EMBL/GenBank/DDBJ whole genome shotgun (WGS) entry which is preliminary data.</text>
</comment>
<dbReference type="PROSITE" id="PS51354">
    <property type="entry name" value="GLUTAREDOXIN_2"/>
    <property type="match status" value="1"/>
</dbReference>
<dbReference type="AlphaFoldDB" id="A0A2U1E788"/>
<dbReference type="GO" id="GO:0009055">
    <property type="term" value="F:electron transfer activity"/>
    <property type="evidence" value="ECO:0007669"/>
    <property type="project" value="TreeGrafter"/>
</dbReference>
<evidence type="ECO:0000313" key="2">
    <source>
        <dbReference type="EMBL" id="PVY95579.1"/>
    </source>
</evidence>
<reference evidence="2 3" key="1">
    <citation type="submission" date="2018-04" db="EMBL/GenBank/DDBJ databases">
        <title>Genomic Encyclopedia of Type Strains, Phase IV (KMG-IV): sequencing the most valuable type-strain genomes for metagenomic binning, comparative biology and taxonomic classification.</title>
        <authorList>
            <person name="Goeker M."/>
        </authorList>
    </citation>
    <scope>NUCLEOTIDE SEQUENCE [LARGE SCALE GENOMIC DNA]</scope>
    <source>
        <strain evidence="2 3">DSM 20705</strain>
    </source>
</reference>
<organism evidence="2 3">
    <name type="scientific">Ezakiella coagulans</name>
    <dbReference type="NCBI Taxonomy" id="46507"/>
    <lineage>
        <taxon>Bacteria</taxon>
        <taxon>Bacillati</taxon>
        <taxon>Bacillota</taxon>
        <taxon>Tissierellia</taxon>
        <taxon>Ezakiella</taxon>
    </lineage>
</organism>
<dbReference type="GO" id="GO:0045454">
    <property type="term" value="P:cell redox homeostasis"/>
    <property type="evidence" value="ECO:0007669"/>
    <property type="project" value="TreeGrafter"/>
</dbReference>
<dbReference type="InterPro" id="IPR051548">
    <property type="entry name" value="Grx-like_ET"/>
</dbReference>
<sequence>MKDVTIYTSETCHFCHLAKEFFEKHNIKFTEKNISKDKEAMMELRQKGFTGVPLIIVGDETIYGFDQEKLEKALGL</sequence>
<protein>
    <submittedName>
        <fullName evidence="2">Glutaredoxin-like YruB-family protein</fullName>
    </submittedName>
</protein>
<dbReference type="PANTHER" id="PTHR34386:SF1">
    <property type="entry name" value="GLUTAREDOXIN-LIKE PROTEIN NRDH"/>
    <property type="match status" value="1"/>
</dbReference>
<dbReference type="InterPro" id="IPR036249">
    <property type="entry name" value="Thioredoxin-like_sf"/>
</dbReference>
<gene>
    <name evidence="2" type="ORF">C7381_101105</name>
</gene>
<dbReference type="SUPFAM" id="SSF52833">
    <property type="entry name" value="Thioredoxin-like"/>
    <property type="match status" value="1"/>
</dbReference>
<dbReference type="RefSeq" id="WP_116479512.1">
    <property type="nucleotide sequence ID" value="NZ_CAUPJO010000006.1"/>
</dbReference>